<evidence type="ECO:0000256" key="2">
    <source>
        <dbReference type="SAM" id="Phobius"/>
    </source>
</evidence>
<reference evidence="3" key="1">
    <citation type="journal article" date="2018" name="Genome Biol. Evol.">
        <title>Genomics and development of Lentinus tigrinus, a white-rot wood-decaying mushroom with dimorphic fruiting bodies.</title>
        <authorList>
            <person name="Wu B."/>
            <person name="Xu Z."/>
            <person name="Knudson A."/>
            <person name="Carlson A."/>
            <person name="Chen N."/>
            <person name="Kovaka S."/>
            <person name="LaButti K."/>
            <person name="Lipzen A."/>
            <person name="Pennachio C."/>
            <person name="Riley R."/>
            <person name="Schakwitz W."/>
            <person name="Umezawa K."/>
            <person name="Ohm R.A."/>
            <person name="Grigoriev I.V."/>
            <person name="Nagy L.G."/>
            <person name="Gibbons J."/>
            <person name="Hibbett D."/>
        </authorList>
    </citation>
    <scope>NUCLEOTIDE SEQUENCE [LARGE SCALE GENOMIC DNA]</scope>
    <source>
        <strain evidence="3">ALCF2SS1-6</strain>
    </source>
</reference>
<feature type="region of interest" description="Disordered" evidence="1">
    <location>
        <begin position="304"/>
        <end position="325"/>
    </location>
</feature>
<keyword evidence="4" id="KW-1185">Reference proteome</keyword>
<keyword evidence="2" id="KW-0812">Transmembrane</keyword>
<dbReference type="OrthoDB" id="2802082at2759"/>
<keyword evidence="2" id="KW-0472">Membrane</keyword>
<name>A0A5C2SER4_9APHY</name>
<dbReference type="Proteomes" id="UP000313359">
    <property type="component" value="Unassembled WGS sequence"/>
</dbReference>
<evidence type="ECO:0000313" key="4">
    <source>
        <dbReference type="Proteomes" id="UP000313359"/>
    </source>
</evidence>
<evidence type="ECO:0000256" key="1">
    <source>
        <dbReference type="SAM" id="MobiDB-lite"/>
    </source>
</evidence>
<dbReference type="EMBL" id="ML122268">
    <property type="protein sequence ID" value="RPD59816.1"/>
    <property type="molecule type" value="Genomic_DNA"/>
</dbReference>
<dbReference type="AlphaFoldDB" id="A0A5C2SER4"/>
<organism evidence="3 4">
    <name type="scientific">Lentinus tigrinus ALCF2SS1-6</name>
    <dbReference type="NCBI Taxonomy" id="1328759"/>
    <lineage>
        <taxon>Eukaryota</taxon>
        <taxon>Fungi</taxon>
        <taxon>Dikarya</taxon>
        <taxon>Basidiomycota</taxon>
        <taxon>Agaricomycotina</taxon>
        <taxon>Agaricomycetes</taxon>
        <taxon>Polyporales</taxon>
        <taxon>Polyporaceae</taxon>
        <taxon>Lentinus</taxon>
    </lineage>
</organism>
<feature type="transmembrane region" description="Helical" evidence="2">
    <location>
        <begin position="20"/>
        <end position="43"/>
    </location>
</feature>
<evidence type="ECO:0000313" key="3">
    <source>
        <dbReference type="EMBL" id="RPD59816.1"/>
    </source>
</evidence>
<gene>
    <name evidence="3" type="ORF">L227DRAFT_653735</name>
</gene>
<keyword evidence="2" id="KW-1133">Transmembrane helix</keyword>
<proteinExistence type="predicted"/>
<accession>A0A5C2SER4</accession>
<protein>
    <submittedName>
        <fullName evidence="3">Uncharacterized protein</fullName>
    </submittedName>
</protein>
<feature type="region of interest" description="Disordered" evidence="1">
    <location>
        <begin position="358"/>
        <end position="435"/>
    </location>
</feature>
<sequence length="435" mass="45967">MSSSSSTHTFAKRGASLDPSLIAGIVVVVVAFNLIIAVSWCIVRDRRKLKKLHKRRISGPVDCEKYENSVAFAISTGAAAPLKAKAKEHDRRAETGKSYYELLQALQSRPDDAFSPVPTRWSRASSGSASSAESHGIAKFVLRPHDMKDLSGTPLYPKSKGASHTQVARDSVNLGVPERADLRRANSLTETASVYSSASAPLELHDQLLRTQPFVLPTSAPAWMGEMPKPPSPAILSRSDTSSIDVDVPCPSQSTSSASSVASTIVPRLPNPHSPIAVSPISVPSSSTPSPVLVRPRTYSNPTAPPQIHWITPPDNAASPVRTRRPNSISSLSTIFSVQEATRVPAVAPITVTPLNVRTHGQRHDSRWGSVDLSRSPPLGSSSGQLGVPDIAFIPATPTTPALAQTSSGPAVPARSPRRPAPGSASVEHLPGGTA</sequence>
<feature type="compositionally biased region" description="Low complexity" evidence="1">
    <location>
        <begin position="373"/>
        <end position="427"/>
    </location>
</feature>